<organism evidence="1 2">
    <name type="scientific">Ramlibacter albus</name>
    <dbReference type="NCBI Taxonomy" id="2079448"/>
    <lineage>
        <taxon>Bacteria</taxon>
        <taxon>Pseudomonadati</taxon>
        <taxon>Pseudomonadota</taxon>
        <taxon>Betaproteobacteria</taxon>
        <taxon>Burkholderiales</taxon>
        <taxon>Comamonadaceae</taxon>
        <taxon>Ramlibacter</taxon>
    </lineage>
</organism>
<name>A0A923MEV7_9BURK</name>
<dbReference type="Proteomes" id="UP000596827">
    <property type="component" value="Unassembled WGS sequence"/>
</dbReference>
<dbReference type="InterPro" id="IPR013406">
    <property type="entry name" value="CHP02574_addiction_mod"/>
</dbReference>
<evidence type="ECO:0000313" key="2">
    <source>
        <dbReference type="Proteomes" id="UP000596827"/>
    </source>
</evidence>
<reference evidence="1" key="1">
    <citation type="submission" date="2020-08" db="EMBL/GenBank/DDBJ databases">
        <title>Ramlibacter sp. GTP1 16S ribosomal RNA gene genome sequencing and assembly.</title>
        <authorList>
            <person name="Kang M."/>
        </authorList>
    </citation>
    <scope>NUCLEOTIDE SEQUENCE</scope>
    <source>
        <strain evidence="1">GTP1</strain>
    </source>
</reference>
<comment type="caution">
    <text evidence="1">The sequence shown here is derived from an EMBL/GenBank/DDBJ whole genome shotgun (WGS) entry which is preliminary data.</text>
</comment>
<sequence>MARPTSRSTMASSFSKLEAEALKLSVEERVQLADHLLASVSTEPDVDAAWAEEVERRVAQVEAGAPLVSLEDAVARARRAIQ</sequence>
<protein>
    <submittedName>
        <fullName evidence="1">Addiction module protein</fullName>
    </submittedName>
</protein>
<gene>
    <name evidence="1" type="ORF">H8R02_26280</name>
</gene>
<dbReference type="EMBL" id="JACORU010000014">
    <property type="protein sequence ID" value="MBC5767999.1"/>
    <property type="molecule type" value="Genomic_DNA"/>
</dbReference>
<proteinExistence type="predicted"/>
<dbReference type="AlphaFoldDB" id="A0A923MEV7"/>
<accession>A0A923MEV7</accession>
<keyword evidence="2" id="KW-1185">Reference proteome</keyword>
<evidence type="ECO:0000313" key="1">
    <source>
        <dbReference type="EMBL" id="MBC5767999.1"/>
    </source>
</evidence>
<dbReference type="Pfam" id="PF09720">
    <property type="entry name" value="Unstab_antitox"/>
    <property type="match status" value="1"/>
</dbReference>